<evidence type="ECO:0000256" key="1">
    <source>
        <dbReference type="SAM" id="MobiDB-lite"/>
    </source>
</evidence>
<keyword evidence="2" id="KW-1133">Transmembrane helix</keyword>
<sequence length="1051" mass="121798">MNETFLQFIQDLEISPYCLASFNHLLLEMKERRLWPLKFIDAMEFLPSGLLEGVMSMFGVYEECINIESPMVKWNDIRGKYCLAKVHLPFLNPLFPEFDVHDDNDLSRNHELKSIKDLYTYHGRKSLYNRINRDFDHSNNKFKILQMLNMFNGSYLRIGLCFPSTCSSFELERAINKFLQPISNPIRIEIEEECSYKGQEIELDNHQRMAIFILVGLCLLVGACTGFEYYLRNFRDPNEINKNQYNSYLLTFSALSNTRYLLGHADMATEDEKRLCSIDSITLFFVIMEFVGRSYVLPIFYGMINIKRALNGLTDQYFTAKKFFFIRGSSFAVCTYVLASSIILAYNICGRKSQIKPSILNYVKFILNRYLSIIRRLIGPILLIYLMPLFGDGPTWHYFSPLYVEPCKHNLWKTLLLINNFESSFDKVCLIPSTVFSALFYMSLAAPFILYTLNHKYFGYIVFIMLIILGTIISVIPKIVYNLPVTPYEISSISSVAEAKLSFIHYYSSTDQLIVVFAIGLFVGYLIRCKPKINLGKRAANIALWIGMLALPIISSQWNDTFKPLKGNFSQFNFISWFLLSKIMWCFGFGWIIYTCNTGRANTFNQAITMSLIRPLGKLAFGAYLNHITILSFRQLTKKQTSPLTNVEILTNDISDIVIAFTVAYIFYILFERPFYYWIKMILNIENDTNNDEQQTAVKRFSMSDLENGKLHGDHGEFDLKPLNDTMRIHLNHCHHRMIHNNNNNNNNKNNKQQQQQSTTGFDGVVRQDRQRRKQNFGPNTKQIRKPNNILIDIYGVIAPWTFVNQLKTHAKENIDDYVRENWNSKLMRTIASRMWEQFKIDRKAGIKVPDIQEPNDGNKQDDRNVIDSAICCIRWMLETKYPTLKTQMEKLCTDLWSHSFETGKLKADVYPDIMDAFHYWRFEEFIKIYSYASGPVEGQRQFLRSTSVGDLNRYIANGLNSSGGYKFDPNKYRSLCAALREPKPDNLLYITDDPRKARAAETVGIRTIVVNRTGSDTGKYDPKETQALTVVNTLADIEFINDPNASIQCC</sequence>
<gene>
    <name evidence="4" type="ORF">HUG17_6377</name>
</gene>
<keyword evidence="2" id="KW-0472">Membrane</keyword>
<feature type="transmembrane region" description="Helical" evidence="2">
    <location>
        <begin position="283"/>
        <end position="304"/>
    </location>
</feature>
<accession>A0A9D4P6J1</accession>
<feature type="transmembrane region" description="Helical" evidence="2">
    <location>
        <begin position="539"/>
        <end position="555"/>
    </location>
</feature>
<comment type="caution">
    <text evidence="4">The sequence shown here is derived from an EMBL/GenBank/DDBJ whole genome shotgun (WGS) entry which is preliminary data.</text>
</comment>
<proteinExistence type="predicted"/>
<feature type="transmembrane region" description="Helical" evidence="2">
    <location>
        <begin position="370"/>
        <end position="390"/>
    </location>
</feature>
<dbReference type="Gene3D" id="3.40.50.1000">
    <property type="entry name" value="HAD superfamily/HAD-like"/>
    <property type="match status" value="1"/>
</dbReference>
<evidence type="ECO:0000256" key="2">
    <source>
        <dbReference type="SAM" id="Phobius"/>
    </source>
</evidence>
<organism evidence="4">
    <name type="scientific">Dermatophagoides farinae</name>
    <name type="common">American house dust mite</name>
    <dbReference type="NCBI Taxonomy" id="6954"/>
    <lineage>
        <taxon>Eukaryota</taxon>
        <taxon>Metazoa</taxon>
        <taxon>Ecdysozoa</taxon>
        <taxon>Arthropoda</taxon>
        <taxon>Chelicerata</taxon>
        <taxon>Arachnida</taxon>
        <taxon>Acari</taxon>
        <taxon>Acariformes</taxon>
        <taxon>Sarcoptiformes</taxon>
        <taxon>Astigmata</taxon>
        <taxon>Psoroptidia</taxon>
        <taxon>Analgoidea</taxon>
        <taxon>Pyroglyphidae</taxon>
        <taxon>Dermatophagoidinae</taxon>
        <taxon>Dermatophagoides</taxon>
    </lineage>
</organism>
<feature type="transmembrane region" description="Helical" evidence="2">
    <location>
        <begin position="457"/>
        <end position="476"/>
    </location>
</feature>
<feature type="transmembrane region" description="Helical" evidence="2">
    <location>
        <begin position="575"/>
        <end position="594"/>
    </location>
</feature>
<keyword evidence="2" id="KW-0812">Transmembrane</keyword>
<dbReference type="PANTHER" id="PTHR11161:SF0">
    <property type="entry name" value="O-ACYLTRANSFERASE LIKE PROTEIN"/>
    <property type="match status" value="1"/>
</dbReference>
<dbReference type="InterPro" id="IPR006621">
    <property type="entry name" value="Nose-resist-to-fluoxetine_N"/>
</dbReference>
<feature type="transmembrane region" description="Helical" evidence="2">
    <location>
        <begin position="209"/>
        <end position="231"/>
    </location>
</feature>
<dbReference type="InterPro" id="IPR052728">
    <property type="entry name" value="O2_lipid_transport_reg"/>
</dbReference>
<dbReference type="Pfam" id="PF20146">
    <property type="entry name" value="NRF"/>
    <property type="match status" value="1"/>
</dbReference>
<reference evidence="4" key="1">
    <citation type="submission" date="2020-06" db="EMBL/GenBank/DDBJ databases">
        <authorList>
            <person name="Ji K."/>
            <person name="Li J."/>
        </authorList>
    </citation>
    <scope>NUCLEOTIDE SEQUENCE</scope>
    <source>
        <strain evidence="4">JKM2019</strain>
        <tissue evidence="4">Whole body</tissue>
    </source>
</reference>
<dbReference type="PANTHER" id="PTHR11161">
    <property type="entry name" value="O-ACYLTRANSFERASE"/>
    <property type="match status" value="1"/>
</dbReference>
<feature type="transmembrane region" description="Helical" evidence="2">
    <location>
        <begin position="324"/>
        <end position="349"/>
    </location>
</feature>
<dbReference type="EMBL" id="SDOV01000002">
    <property type="protein sequence ID" value="KAH7644015.1"/>
    <property type="molecule type" value="Genomic_DNA"/>
</dbReference>
<protein>
    <recommendedName>
        <fullName evidence="3">Nose resistant-to-fluoxetine protein N-terminal domain-containing protein</fullName>
    </recommendedName>
</protein>
<dbReference type="InterPro" id="IPR023214">
    <property type="entry name" value="HAD_sf"/>
</dbReference>
<evidence type="ECO:0000313" key="4">
    <source>
        <dbReference type="EMBL" id="KAH7644015.1"/>
    </source>
</evidence>
<feature type="transmembrane region" description="Helical" evidence="2">
    <location>
        <begin position="654"/>
        <end position="671"/>
    </location>
</feature>
<feature type="transmembrane region" description="Helical" evidence="2">
    <location>
        <begin position="504"/>
        <end position="527"/>
    </location>
</feature>
<evidence type="ECO:0000259" key="3">
    <source>
        <dbReference type="SMART" id="SM00703"/>
    </source>
</evidence>
<dbReference type="SMART" id="SM00703">
    <property type="entry name" value="NRF"/>
    <property type="match status" value="1"/>
</dbReference>
<dbReference type="SUPFAM" id="SSF56784">
    <property type="entry name" value="HAD-like"/>
    <property type="match status" value="1"/>
</dbReference>
<feature type="region of interest" description="Disordered" evidence="1">
    <location>
        <begin position="738"/>
        <end position="763"/>
    </location>
</feature>
<reference evidence="4" key="2">
    <citation type="journal article" date="2021" name="World Allergy Organ. J.">
        <title>Chromosome-level assembly of Dermatophagoides farinae genome and transcriptome reveals two novel allergens Der f 37 and Der f 39.</title>
        <authorList>
            <person name="Chen J."/>
            <person name="Cai Z."/>
            <person name="Fan D."/>
            <person name="Hu J."/>
            <person name="Hou Y."/>
            <person name="He Y."/>
            <person name="Zhang Z."/>
            <person name="Zhao Z."/>
            <person name="Gao P."/>
            <person name="Hu W."/>
            <person name="Sun J."/>
            <person name="Li J."/>
            <person name="Ji K."/>
        </authorList>
    </citation>
    <scope>NUCLEOTIDE SEQUENCE</scope>
    <source>
        <strain evidence="4">JKM2019</strain>
    </source>
</reference>
<dbReference type="AlphaFoldDB" id="A0A9D4P6J1"/>
<dbReference type="InterPro" id="IPR036412">
    <property type="entry name" value="HAD-like_sf"/>
</dbReference>
<feature type="domain" description="Nose resistant-to-fluoxetine protein N-terminal" evidence="3">
    <location>
        <begin position="15"/>
        <end position="196"/>
    </location>
</feature>
<name>A0A9D4P6J1_DERFA</name>
<feature type="compositionally biased region" description="Low complexity" evidence="1">
    <location>
        <begin position="741"/>
        <end position="757"/>
    </location>
</feature>
<dbReference type="Proteomes" id="UP000828236">
    <property type="component" value="Unassembled WGS sequence"/>
</dbReference>
<feature type="transmembrane region" description="Helical" evidence="2">
    <location>
        <begin position="430"/>
        <end position="450"/>
    </location>
</feature>